<proteinExistence type="predicted"/>
<name>A0A182WN12_9DIPT</name>
<organism evidence="1 2">
    <name type="scientific">Anopheles minimus</name>
    <dbReference type="NCBI Taxonomy" id="112268"/>
    <lineage>
        <taxon>Eukaryota</taxon>
        <taxon>Metazoa</taxon>
        <taxon>Ecdysozoa</taxon>
        <taxon>Arthropoda</taxon>
        <taxon>Hexapoda</taxon>
        <taxon>Insecta</taxon>
        <taxon>Pterygota</taxon>
        <taxon>Neoptera</taxon>
        <taxon>Endopterygota</taxon>
        <taxon>Diptera</taxon>
        <taxon>Nematocera</taxon>
        <taxon>Culicoidea</taxon>
        <taxon>Culicidae</taxon>
        <taxon>Anophelinae</taxon>
        <taxon>Anopheles</taxon>
    </lineage>
</organism>
<dbReference type="EnsemblMetazoa" id="AMIN014118-RA">
    <property type="protein sequence ID" value="AMIN014118-PA"/>
    <property type="gene ID" value="AMIN014118"/>
</dbReference>
<evidence type="ECO:0000313" key="1">
    <source>
        <dbReference type="EnsemblMetazoa" id="AMIN014118-PA"/>
    </source>
</evidence>
<accession>A0A182WN12</accession>
<dbReference type="AlphaFoldDB" id="A0A182WN12"/>
<dbReference type="Proteomes" id="UP000075920">
    <property type="component" value="Unassembled WGS sequence"/>
</dbReference>
<reference evidence="2" key="1">
    <citation type="submission" date="2013-03" db="EMBL/GenBank/DDBJ databases">
        <title>The Genome Sequence of Anopheles minimus MINIMUS1.</title>
        <authorList>
            <consortium name="The Broad Institute Genomics Platform"/>
            <person name="Neafsey D.E."/>
            <person name="Walton C."/>
            <person name="Walker B."/>
            <person name="Young S.K."/>
            <person name="Zeng Q."/>
            <person name="Gargeya S."/>
            <person name="Fitzgerald M."/>
            <person name="Haas B."/>
            <person name="Abouelleil A."/>
            <person name="Allen A.W."/>
            <person name="Alvarado L."/>
            <person name="Arachchi H.M."/>
            <person name="Berlin A.M."/>
            <person name="Chapman S.B."/>
            <person name="Gainer-Dewar J."/>
            <person name="Goldberg J."/>
            <person name="Griggs A."/>
            <person name="Gujja S."/>
            <person name="Hansen M."/>
            <person name="Howarth C."/>
            <person name="Imamovic A."/>
            <person name="Ireland A."/>
            <person name="Larimer J."/>
            <person name="McCowan C."/>
            <person name="Murphy C."/>
            <person name="Pearson M."/>
            <person name="Poon T.W."/>
            <person name="Priest M."/>
            <person name="Roberts A."/>
            <person name="Saif S."/>
            <person name="Shea T."/>
            <person name="Sisk P."/>
            <person name="Sykes S."/>
            <person name="Wortman J."/>
            <person name="Nusbaum C."/>
            <person name="Birren B."/>
        </authorList>
    </citation>
    <scope>NUCLEOTIDE SEQUENCE [LARGE SCALE GENOMIC DNA]</scope>
    <source>
        <strain evidence="2">MINIMUS1</strain>
    </source>
</reference>
<dbReference type="VEuPathDB" id="VectorBase:AMIN014118"/>
<reference evidence="1" key="2">
    <citation type="submission" date="2020-05" db="UniProtKB">
        <authorList>
            <consortium name="EnsemblMetazoa"/>
        </authorList>
    </citation>
    <scope>IDENTIFICATION</scope>
    <source>
        <strain evidence="1">MINIMUS1</strain>
    </source>
</reference>
<evidence type="ECO:0000313" key="2">
    <source>
        <dbReference type="Proteomes" id="UP000075920"/>
    </source>
</evidence>
<protein>
    <submittedName>
        <fullName evidence="1">Uncharacterized protein</fullName>
    </submittedName>
</protein>
<keyword evidence="2" id="KW-1185">Reference proteome</keyword>
<sequence>MAGRAAAWNWRLSSVRHR</sequence>